<dbReference type="SUPFAM" id="SSF52540">
    <property type="entry name" value="P-loop containing nucleoside triphosphate hydrolases"/>
    <property type="match status" value="1"/>
</dbReference>
<dbReference type="Gene3D" id="1.25.40.20">
    <property type="entry name" value="Ankyrin repeat-containing domain"/>
    <property type="match status" value="2"/>
</dbReference>
<dbReference type="InterPro" id="IPR002110">
    <property type="entry name" value="Ankyrin_rpt"/>
</dbReference>
<organism evidence="5 6">
    <name type="scientific">Amniculicola lignicola CBS 123094</name>
    <dbReference type="NCBI Taxonomy" id="1392246"/>
    <lineage>
        <taxon>Eukaryota</taxon>
        <taxon>Fungi</taxon>
        <taxon>Dikarya</taxon>
        <taxon>Ascomycota</taxon>
        <taxon>Pezizomycotina</taxon>
        <taxon>Dothideomycetes</taxon>
        <taxon>Pleosporomycetidae</taxon>
        <taxon>Pleosporales</taxon>
        <taxon>Amniculicolaceae</taxon>
        <taxon>Amniculicola</taxon>
    </lineage>
</organism>
<reference evidence="5" key="1">
    <citation type="journal article" date="2020" name="Stud. Mycol.">
        <title>101 Dothideomycetes genomes: a test case for predicting lifestyles and emergence of pathogens.</title>
        <authorList>
            <person name="Haridas S."/>
            <person name="Albert R."/>
            <person name="Binder M."/>
            <person name="Bloem J."/>
            <person name="Labutti K."/>
            <person name="Salamov A."/>
            <person name="Andreopoulos B."/>
            <person name="Baker S."/>
            <person name="Barry K."/>
            <person name="Bills G."/>
            <person name="Bluhm B."/>
            <person name="Cannon C."/>
            <person name="Castanera R."/>
            <person name="Culley D."/>
            <person name="Daum C."/>
            <person name="Ezra D."/>
            <person name="Gonzalez J."/>
            <person name="Henrissat B."/>
            <person name="Kuo A."/>
            <person name="Liang C."/>
            <person name="Lipzen A."/>
            <person name="Lutzoni F."/>
            <person name="Magnuson J."/>
            <person name="Mondo S."/>
            <person name="Nolan M."/>
            <person name="Ohm R."/>
            <person name="Pangilinan J."/>
            <person name="Park H.-J."/>
            <person name="Ramirez L."/>
            <person name="Alfaro M."/>
            <person name="Sun H."/>
            <person name="Tritt A."/>
            <person name="Yoshinaga Y."/>
            <person name="Zwiers L.-H."/>
            <person name="Turgeon B."/>
            <person name="Goodwin S."/>
            <person name="Spatafora J."/>
            <person name="Crous P."/>
            <person name="Grigoriev I."/>
        </authorList>
    </citation>
    <scope>NUCLEOTIDE SEQUENCE</scope>
    <source>
        <strain evidence="5">CBS 123094</strain>
    </source>
</reference>
<evidence type="ECO:0000259" key="4">
    <source>
        <dbReference type="PROSITE" id="PS50837"/>
    </source>
</evidence>
<keyword evidence="1" id="KW-0677">Repeat</keyword>
<accession>A0A6A5VY98</accession>
<dbReference type="InterPro" id="IPR027417">
    <property type="entry name" value="P-loop_NTPase"/>
</dbReference>
<gene>
    <name evidence="5" type="ORF">P154DRAFT_32248</name>
</gene>
<dbReference type="InterPro" id="IPR007111">
    <property type="entry name" value="NACHT_NTPase"/>
</dbReference>
<evidence type="ECO:0000256" key="1">
    <source>
        <dbReference type="ARBA" id="ARBA00022737"/>
    </source>
</evidence>
<keyword evidence="6" id="KW-1185">Reference proteome</keyword>
<dbReference type="InterPro" id="IPR056884">
    <property type="entry name" value="NPHP3-like_N"/>
</dbReference>
<protein>
    <recommendedName>
        <fullName evidence="4">NACHT domain-containing protein</fullName>
    </recommendedName>
</protein>
<evidence type="ECO:0000313" key="5">
    <source>
        <dbReference type="EMBL" id="KAF1994380.1"/>
    </source>
</evidence>
<dbReference type="AlphaFoldDB" id="A0A6A5VY98"/>
<name>A0A6A5VY98_9PLEO</name>
<sequence>MTTRPATPRTRDRLRRLLGRRSPAPLNTQIHVTSPTPPAPGPTSLASASLQVPTSPPRGVKPDIFNSPKDRWATALLGLTARDQALVQKYTPASSVGSDTIITNLGDILEATQRKRELVEDGRWTLPIMGRRISVRGEADKVIRWLDRFKQAGDVAVNADPVHAGLPWAAIRLILQAVVSDQEQLDALFSGLERIVYVLSRCKVYSELYLQIPQSSLAYSNVEKSLDGLYALLLQFLVNALRVLDKNTGSRALHAFWKPEEILAFEQKCAKIEDRVEIEINSLERALKKDDRQEDAQRFAQLVRELEEIKSIRRPIEILSVQVESVWIQQGNALRAEVLTWISIIGHLDQHQIAVQGRTHHTGNWLFQHHQYQHWYKAPSSMILWLHGIPGAGKTKLVTRIVDEFSGNRHGYGFGFFYCDRSDETRRDAECILRSYVKQLAVSAAKDEIHQSVLAIYNNKKHSGFASSKLTFEESERLLHELIEAFPKVTLVLDALDECREKDRAKLIKVFGRLVQSSTAGRLKVFISSRRNDDIKRQLREEANLGIEATDNEDDIRKFVLEKLEDESRRRANEWLPQISTDIKQEIANTLFEKSHGMFQWAALQIGQLLDLERESDIRARLGRLPEGLQEAYDDILSTIKKQKGSKPVVATRAFTWIMVATVPLELDVLLAAVCQDAESDEIALPDIDKEYVIGACQNLVTVDANNRCHFAHLSVEEYFETTAFQSRGECDRVVVNVCLALLLNIGDGERRKKLNPDAAYSIELQKLYVVAAAAWAEHLRRSEKYCCQNSRTLALVMNFLGMPEEPSPAYISWYEEDLRPTPPNTEEISGPGTSPIIVACAAGLLTVLKEWRKIADINANIKTRQGESLLYIAFKQSQSVCVDFLLDNGADITEITKWDAKEVLETVKETQDVTTMKRVVTTMLQKHPENTATLRNYLGIVLVHAAYRGYEVVVQFLLEHGANPNHAESLYGSPLCAACLEGHIEVVARLLDSGADVNLAASKYENALGVSCWKGSKELVSLLLSRGADTSSRPRIMARAESQGQEPWKKNINALLPEEAPNPIPHVNYYEESIHPISESESPILIRRYSDNPFFSESEEWGSRGKKPSSSALNSDENDPLLSYPFYDDKNLLSFDPLGALLADEGLAAGALVDAQGKLANKKSGGNSAQ</sequence>
<dbReference type="EMBL" id="ML977662">
    <property type="protein sequence ID" value="KAF1994380.1"/>
    <property type="molecule type" value="Genomic_DNA"/>
</dbReference>
<evidence type="ECO:0000256" key="3">
    <source>
        <dbReference type="SAM" id="MobiDB-lite"/>
    </source>
</evidence>
<feature type="repeat" description="ANK" evidence="2">
    <location>
        <begin position="866"/>
        <end position="898"/>
    </location>
</feature>
<proteinExistence type="predicted"/>
<feature type="repeat" description="ANK" evidence="2">
    <location>
        <begin position="974"/>
        <end position="1003"/>
    </location>
</feature>
<dbReference type="Pfam" id="PF24809">
    <property type="entry name" value="DUF7708"/>
    <property type="match status" value="1"/>
</dbReference>
<keyword evidence="2" id="KW-0040">ANK repeat</keyword>
<dbReference type="Proteomes" id="UP000799779">
    <property type="component" value="Unassembled WGS sequence"/>
</dbReference>
<dbReference type="PROSITE" id="PS50297">
    <property type="entry name" value="ANK_REP_REGION"/>
    <property type="match status" value="2"/>
</dbReference>
<dbReference type="SMART" id="SM00248">
    <property type="entry name" value="ANK"/>
    <property type="match status" value="5"/>
</dbReference>
<feature type="region of interest" description="Disordered" evidence="3">
    <location>
        <begin position="1"/>
        <end position="62"/>
    </location>
</feature>
<feature type="region of interest" description="Disordered" evidence="3">
    <location>
        <begin position="1097"/>
        <end position="1119"/>
    </location>
</feature>
<dbReference type="OrthoDB" id="3799220at2759"/>
<dbReference type="PANTHER" id="PTHR10039:SF16">
    <property type="entry name" value="GPI INOSITOL-DEACYLASE"/>
    <property type="match status" value="1"/>
</dbReference>
<evidence type="ECO:0000313" key="6">
    <source>
        <dbReference type="Proteomes" id="UP000799779"/>
    </source>
</evidence>
<dbReference type="PANTHER" id="PTHR10039">
    <property type="entry name" value="AMELOGENIN"/>
    <property type="match status" value="1"/>
</dbReference>
<dbReference type="Pfam" id="PF24883">
    <property type="entry name" value="NPHP3_N"/>
    <property type="match status" value="1"/>
</dbReference>
<dbReference type="Pfam" id="PF12796">
    <property type="entry name" value="Ank_2"/>
    <property type="match status" value="1"/>
</dbReference>
<dbReference type="PROSITE" id="PS50837">
    <property type="entry name" value="NACHT"/>
    <property type="match status" value="1"/>
</dbReference>
<dbReference type="PROSITE" id="PS50088">
    <property type="entry name" value="ANK_REPEAT"/>
    <property type="match status" value="2"/>
</dbReference>
<evidence type="ECO:0000256" key="2">
    <source>
        <dbReference type="PROSITE-ProRule" id="PRU00023"/>
    </source>
</evidence>
<dbReference type="InterPro" id="IPR056125">
    <property type="entry name" value="DUF7708"/>
</dbReference>
<feature type="domain" description="NACHT" evidence="4">
    <location>
        <begin position="382"/>
        <end position="530"/>
    </location>
</feature>
<dbReference type="InterPro" id="IPR036770">
    <property type="entry name" value="Ankyrin_rpt-contain_sf"/>
</dbReference>
<dbReference type="Gene3D" id="3.40.50.300">
    <property type="entry name" value="P-loop containing nucleotide triphosphate hydrolases"/>
    <property type="match status" value="1"/>
</dbReference>
<dbReference type="SUPFAM" id="SSF48403">
    <property type="entry name" value="Ankyrin repeat"/>
    <property type="match status" value="1"/>
</dbReference>